<dbReference type="Pfam" id="PF14030">
    <property type="entry name" value="DUF4245"/>
    <property type="match status" value="1"/>
</dbReference>
<proteinExistence type="predicted"/>
<evidence type="ECO:0000313" key="3">
    <source>
        <dbReference type="EMBL" id="QIV87781.1"/>
    </source>
</evidence>
<dbReference type="InterPro" id="IPR025339">
    <property type="entry name" value="DUF4245"/>
</dbReference>
<keyword evidence="2" id="KW-0812">Transmembrane</keyword>
<keyword evidence="2" id="KW-0472">Membrane</keyword>
<dbReference type="Proteomes" id="UP000502331">
    <property type="component" value="Chromosome"/>
</dbReference>
<gene>
    <name evidence="3" type="ORF">D3791_12090</name>
</gene>
<accession>A0A6H0SMG9</accession>
<keyword evidence="4" id="KW-1185">Reference proteome</keyword>
<reference evidence="3 4" key="1">
    <citation type="submission" date="2018-09" db="EMBL/GenBank/DDBJ databases">
        <title>Glutamicibacter mishrai S5-52T (LMG 29155T = KCTC 39846T).</title>
        <authorList>
            <person name="Das S.K."/>
        </authorList>
    </citation>
    <scope>NUCLEOTIDE SEQUENCE [LARGE SCALE GENOMIC DNA]</scope>
    <source>
        <strain evidence="3 4">S5-52</strain>
    </source>
</reference>
<organism evidence="3 4">
    <name type="scientific">Glutamicibacter mishrai</name>
    <dbReference type="NCBI Taxonomy" id="1775880"/>
    <lineage>
        <taxon>Bacteria</taxon>
        <taxon>Bacillati</taxon>
        <taxon>Actinomycetota</taxon>
        <taxon>Actinomycetes</taxon>
        <taxon>Micrococcales</taxon>
        <taxon>Micrococcaceae</taxon>
        <taxon>Glutamicibacter</taxon>
    </lineage>
</organism>
<protein>
    <submittedName>
        <fullName evidence="3">DUF4245 domain-containing protein</fullName>
    </submittedName>
</protein>
<name>A0A6H0SMG9_9MICC</name>
<feature type="region of interest" description="Disordered" evidence="1">
    <location>
        <begin position="50"/>
        <end position="87"/>
    </location>
</feature>
<evidence type="ECO:0000256" key="2">
    <source>
        <dbReference type="SAM" id="Phobius"/>
    </source>
</evidence>
<dbReference type="EMBL" id="CP032549">
    <property type="protein sequence ID" value="QIV87781.1"/>
    <property type="molecule type" value="Genomic_DNA"/>
</dbReference>
<evidence type="ECO:0000313" key="4">
    <source>
        <dbReference type="Proteomes" id="UP000502331"/>
    </source>
</evidence>
<evidence type="ECO:0000256" key="1">
    <source>
        <dbReference type="SAM" id="MobiDB-lite"/>
    </source>
</evidence>
<sequence>MQTPTFYLVRNFRDSSCRHGFSATQRGVGHAGSNYTESSGRIEDVQLENNSGNTVPVNEPSDQPAETAPGQRRDLNDPEATFEDLPFKPQLTEKQAKRANQTFKGMVLSVGFTLAVVIPLVLLNPAPKDEAFESKVNLQQTAEQTEQIAGFDVFAPDLGDGQYANFARWQANTAQGVPYWEFGIVTQNKDFVWVRQAAEANDTWIALTTDTAVPSGTKKIGGWEWEVRVKDETTYLISKHKDSTLILSTDTSEEQLENVAKLAESTLS</sequence>
<dbReference type="AlphaFoldDB" id="A0A6H0SMG9"/>
<feature type="transmembrane region" description="Helical" evidence="2">
    <location>
        <begin position="103"/>
        <end position="123"/>
    </location>
</feature>
<feature type="region of interest" description="Disordered" evidence="1">
    <location>
        <begin position="22"/>
        <end position="41"/>
    </location>
</feature>
<keyword evidence="2" id="KW-1133">Transmembrane helix</keyword>